<protein>
    <submittedName>
        <fullName evidence="1">Gastric triacylglycerol lipase-like protein</fullName>
    </submittedName>
</protein>
<dbReference type="InterPro" id="IPR029058">
    <property type="entry name" value="AB_hydrolase_fold"/>
</dbReference>
<evidence type="ECO:0000313" key="2">
    <source>
        <dbReference type="Proteomes" id="UP000194236"/>
    </source>
</evidence>
<dbReference type="EMBL" id="MUJZ01051565">
    <property type="protein sequence ID" value="OTF73443.1"/>
    <property type="molecule type" value="Genomic_DNA"/>
</dbReference>
<dbReference type="OrthoDB" id="7958685at2759"/>
<dbReference type="PANTHER" id="PTHR11005">
    <property type="entry name" value="LYSOSOMAL ACID LIPASE-RELATED"/>
    <property type="match status" value="1"/>
</dbReference>
<proteinExistence type="predicted"/>
<keyword evidence="2" id="KW-1185">Reference proteome</keyword>
<accession>A0A1Y3B0P5</accession>
<dbReference type="AlphaFoldDB" id="A0A1Y3B0P5"/>
<evidence type="ECO:0000313" key="1">
    <source>
        <dbReference type="EMBL" id="OTF73443.1"/>
    </source>
</evidence>
<organism evidence="1 2">
    <name type="scientific">Euroglyphus maynei</name>
    <name type="common">Mayne's house dust mite</name>
    <dbReference type="NCBI Taxonomy" id="6958"/>
    <lineage>
        <taxon>Eukaryota</taxon>
        <taxon>Metazoa</taxon>
        <taxon>Ecdysozoa</taxon>
        <taxon>Arthropoda</taxon>
        <taxon>Chelicerata</taxon>
        <taxon>Arachnida</taxon>
        <taxon>Acari</taxon>
        <taxon>Acariformes</taxon>
        <taxon>Sarcoptiformes</taxon>
        <taxon>Astigmata</taxon>
        <taxon>Psoroptidia</taxon>
        <taxon>Analgoidea</taxon>
        <taxon>Pyroglyphidae</taxon>
        <taxon>Pyroglyphinae</taxon>
        <taxon>Euroglyphus</taxon>
    </lineage>
</organism>
<comment type="caution">
    <text evidence="1">The sequence shown here is derived from an EMBL/GenBank/DDBJ whole genome shotgun (WGS) entry which is preliminary data.</text>
</comment>
<dbReference type="SUPFAM" id="SSF53474">
    <property type="entry name" value="alpha/beta-Hydrolases"/>
    <property type="match status" value="1"/>
</dbReference>
<reference evidence="1 2" key="1">
    <citation type="submission" date="2017-03" db="EMBL/GenBank/DDBJ databases">
        <title>Genome Survey of Euroglyphus maynei.</title>
        <authorList>
            <person name="Arlian L.G."/>
            <person name="Morgan M.S."/>
            <person name="Rider S.D."/>
        </authorList>
    </citation>
    <scope>NUCLEOTIDE SEQUENCE [LARGE SCALE GENOMIC DNA]</scope>
    <source>
        <strain evidence="1">Arlian Lab</strain>
        <tissue evidence="1">Whole body</tissue>
    </source>
</reference>
<dbReference type="Gene3D" id="3.40.50.1820">
    <property type="entry name" value="alpha/beta hydrolase"/>
    <property type="match status" value="1"/>
</dbReference>
<sequence length="165" mass="19139">MDQFCSFPDIRPLCADLIFLFGGFDPKNLNETRIGVYLHFTPSTTSTWDLAHWAQLVNRGRFQRFDYGSSSRNRRHYNQSTAPDIPLEKIPPRAKIALYQGRNDVLSTEPNVQHLKEIFKKSGVELIRDFMVSDPKWTHLDFGFGENAGEYFINDMIDTLNEYAK</sequence>
<gene>
    <name evidence="1" type="ORF">BLA29_007585</name>
</gene>
<name>A0A1Y3B0P5_EURMA</name>
<dbReference type="Proteomes" id="UP000194236">
    <property type="component" value="Unassembled WGS sequence"/>
</dbReference>